<feature type="transmembrane region" description="Helical" evidence="6">
    <location>
        <begin position="9"/>
        <end position="27"/>
    </location>
</feature>
<feature type="transmembrane region" description="Helical" evidence="6">
    <location>
        <begin position="248"/>
        <end position="266"/>
    </location>
</feature>
<dbReference type="Gene3D" id="1.10.3730.20">
    <property type="match status" value="1"/>
</dbReference>
<dbReference type="InterPro" id="IPR000620">
    <property type="entry name" value="EamA_dom"/>
</dbReference>
<keyword evidence="9" id="KW-1185">Reference proteome</keyword>
<dbReference type="Proteomes" id="UP000184212">
    <property type="component" value="Unassembled WGS sequence"/>
</dbReference>
<keyword evidence="3 6" id="KW-0812">Transmembrane</keyword>
<dbReference type="STRING" id="947013.SAMN04488109_5622"/>
<comment type="subcellular location">
    <subcellularLocation>
        <location evidence="1">Membrane</location>
        <topology evidence="1">Multi-pass membrane protein</topology>
    </subcellularLocation>
</comment>
<dbReference type="OrthoDB" id="1117213at2"/>
<comment type="similarity">
    <text evidence="2">Belongs to the EamA transporter family.</text>
</comment>
<evidence type="ECO:0000256" key="1">
    <source>
        <dbReference type="ARBA" id="ARBA00004141"/>
    </source>
</evidence>
<feature type="transmembrane region" description="Helical" evidence="6">
    <location>
        <begin position="214"/>
        <end position="236"/>
    </location>
</feature>
<keyword evidence="5 6" id="KW-0472">Membrane</keyword>
<evidence type="ECO:0000256" key="3">
    <source>
        <dbReference type="ARBA" id="ARBA00022692"/>
    </source>
</evidence>
<dbReference type="RefSeq" id="WP_073141364.1">
    <property type="nucleotide sequence ID" value="NZ_FQWQ01000005.1"/>
</dbReference>
<dbReference type="InterPro" id="IPR037185">
    <property type="entry name" value="EmrE-like"/>
</dbReference>
<dbReference type="GO" id="GO:0016020">
    <property type="term" value="C:membrane"/>
    <property type="evidence" value="ECO:0007669"/>
    <property type="project" value="UniProtKB-SubCell"/>
</dbReference>
<dbReference type="Pfam" id="PF00892">
    <property type="entry name" value="EamA"/>
    <property type="match status" value="2"/>
</dbReference>
<gene>
    <name evidence="8" type="ORF">SAMN04488109_5622</name>
</gene>
<feature type="transmembrane region" description="Helical" evidence="6">
    <location>
        <begin position="123"/>
        <end position="141"/>
    </location>
</feature>
<reference evidence="8 9" key="1">
    <citation type="submission" date="2016-11" db="EMBL/GenBank/DDBJ databases">
        <authorList>
            <person name="Jaros S."/>
            <person name="Januszkiewicz K."/>
            <person name="Wedrychowicz H."/>
        </authorList>
    </citation>
    <scope>NUCLEOTIDE SEQUENCE [LARGE SCALE GENOMIC DNA]</scope>
    <source>
        <strain evidence="8 9">DSM 24574</strain>
    </source>
</reference>
<evidence type="ECO:0000256" key="5">
    <source>
        <dbReference type="ARBA" id="ARBA00023136"/>
    </source>
</evidence>
<feature type="transmembrane region" description="Helical" evidence="6">
    <location>
        <begin position="39"/>
        <end position="57"/>
    </location>
</feature>
<feature type="transmembrane region" description="Helical" evidence="6">
    <location>
        <begin position="272"/>
        <end position="289"/>
    </location>
</feature>
<feature type="transmembrane region" description="Helical" evidence="6">
    <location>
        <begin position="178"/>
        <end position="202"/>
    </location>
</feature>
<evidence type="ECO:0000256" key="2">
    <source>
        <dbReference type="ARBA" id="ARBA00007362"/>
    </source>
</evidence>
<feature type="transmembrane region" description="Helical" evidence="6">
    <location>
        <begin position="94"/>
        <end position="116"/>
    </location>
</feature>
<dbReference type="InterPro" id="IPR050638">
    <property type="entry name" value="AA-Vitamin_Transporters"/>
</dbReference>
<evidence type="ECO:0000313" key="8">
    <source>
        <dbReference type="EMBL" id="SHH85801.1"/>
    </source>
</evidence>
<proteinExistence type="inferred from homology"/>
<dbReference type="SUPFAM" id="SSF103481">
    <property type="entry name" value="Multidrug resistance efflux transporter EmrE"/>
    <property type="match status" value="2"/>
</dbReference>
<feature type="domain" description="EamA" evidence="7">
    <location>
        <begin position="10"/>
        <end position="139"/>
    </location>
</feature>
<protein>
    <submittedName>
        <fullName evidence="8">EamA domain-containing membrane protein RarD</fullName>
    </submittedName>
</protein>
<name>A0A1M5WE82_9BACT</name>
<keyword evidence="4 6" id="KW-1133">Transmembrane helix</keyword>
<organism evidence="8 9">
    <name type="scientific">Chryseolinea serpens</name>
    <dbReference type="NCBI Taxonomy" id="947013"/>
    <lineage>
        <taxon>Bacteria</taxon>
        <taxon>Pseudomonadati</taxon>
        <taxon>Bacteroidota</taxon>
        <taxon>Cytophagia</taxon>
        <taxon>Cytophagales</taxon>
        <taxon>Fulvivirgaceae</taxon>
        <taxon>Chryseolinea</taxon>
    </lineage>
</organism>
<feature type="domain" description="EamA" evidence="7">
    <location>
        <begin position="154"/>
        <end position="290"/>
    </location>
</feature>
<feature type="transmembrane region" description="Helical" evidence="6">
    <location>
        <begin position="147"/>
        <end position="166"/>
    </location>
</feature>
<sequence length="293" mass="31722">MNNNPRSKAFLLLGILSLIWGTSFILIKQGLKAFAPDEVGSLRVAFASLFLLPMAIVKVRELKRDDYWKLFASGMMGVFIPAFLFATAQTRMPSSIAGILNTLTPIFTMLIGAVVFRQRFKPLAIVGILLGFAGTVMLSLSRSGGNITGFNAFALLIVLACFFYGSNLNLIKFKIPDLGSLTITSVSLMLVGPLAFAYLIAFTDVPHKLEVVEGAWRALGFIALLGLMSTAVATILFNQLVKISTPMFASSVTYLMPIVIVMWGLLDGEQLQAGHFIGMAAIVGGVYLANRKK</sequence>
<dbReference type="AlphaFoldDB" id="A0A1M5WE82"/>
<dbReference type="PANTHER" id="PTHR32322:SF2">
    <property type="entry name" value="EAMA DOMAIN-CONTAINING PROTEIN"/>
    <property type="match status" value="1"/>
</dbReference>
<evidence type="ECO:0000313" key="9">
    <source>
        <dbReference type="Proteomes" id="UP000184212"/>
    </source>
</evidence>
<accession>A0A1M5WE82</accession>
<evidence type="ECO:0000256" key="4">
    <source>
        <dbReference type="ARBA" id="ARBA00022989"/>
    </source>
</evidence>
<evidence type="ECO:0000259" key="7">
    <source>
        <dbReference type="Pfam" id="PF00892"/>
    </source>
</evidence>
<dbReference type="PANTHER" id="PTHR32322">
    <property type="entry name" value="INNER MEMBRANE TRANSPORTER"/>
    <property type="match status" value="1"/>
</dbReference>
<feature type="transmembrane region" description="Helical" evidence="6">
    <location>
        <begin position="69"/>
        <end position="88"/>
    </location>
</feature>
<evidence type="ECO:0000256" key="6">
    <source>
        <dbReference type="SAM" id="Phobius"/>
    </source>
</evidence>
<dbReference type="EMBL" id="FQWQ01000005">
    <property type="protein sequence ID" value="SHH85801.1"/>
    <property type="molecule type" value="Genomic_DNA"/>
</dbReference>